<proteinExistence type="predicted"/>
<dbReference type="PANTHER" id="PTHR34718:SF2">
    <property type="entry name" value="PHD-TYPE DOMAIN-CONTAINING PROTEIN"/>
    <property type="match status" value="1"/>
</dbReference>
<sequence>CILTESDKEAIVLGEILNDRHINYAQTLLHYQFPKAEGLQNTLLQSKKRLVKLTSGIQAIHDRGNHWIVATTIDKIVTVYDSVYSTVNKATRDVINNIFETSEIKIANMQKQTGSKDCGVFAIGVLTALLNGVNPSELTFNTQEMRDHLLSCFTEKSLTHFPAC</sequence>
<dbReference type="OMA" id="HWIVATT"/>
<evidence type="ECO:0000313" key="1">
    <source>
        <dbReference type="EnsemblMetazoa" id="Aqu2.1.12131_001"/>
    </source>
</evidence>
<dbReference type="OrthoDB" id="4327074at2759"/>
<dbReference type="PANTHER" id="PTHR34718">
    <property type="entry name" value="PHD-TYPE DOMAIN-CONTAINING PROTEIN"/>
    <property type="match status" value="1"/>
</dbReference>
<reference evidence="1" key="1">
    <citation type="submission" date="2017-05" db="UniProtKB">
        <authorList>
            <consortium name="EnsemblMetazoa"/>
        </authorList>
    </citation>
    <scope>IDENTIFICATION</scope>
</reference>
<dbReference type="Gene3D" id="3.40.395.10">
    <property type="entry name" value="Adenoviral Proteinase, Chain A"/>
    <property type="match status" value="1"/>
</dbReference>
<accession>A0A1X7TC38</accession>
<name>A0A1X7TC38_AMPQE</name>
<dbReference type="EnsemblMetazoa" id="Aqu2.1.12131_001">
    <property type="protein sequence ID" value="Aqu2.1.12131_001"/>
    <property type="gene ID" value="Aqu2.1.12131"/>
</dbReference>
<protein>
    <recommendedName>
        <fullName evidence="2">Ubiquitin-like protease family profile domain-containing protein</fullName>
    </recommendedName>
</protein>
<dbReference type="InParanoid" id="A0A1X7TC38"/>
<dbReference type="AlphaFoldDB" id="A0A1X7TC38"/>
<dbReference type="SUPFAM" id="SSF54001">
    <property type="entry name" value="Cysteine proteinases"/>
    <property type="match status" value="1"/>
</dbReference>
<dbReference type="InterPro" id="IPR038765">
    <property type="entry name" value="Papain-like_cys_pep_sf"/>
</dbReference>
<organism evidence="1">
    <name type="scientific">Amphimedon queenslandica</name>
    <name type="common">Sponge</name>
    <dbReference type="NCBI Taxonomy" id="400682"/>
    <lineage>
        <taxon>Eukaryota</taxon>
        <taxon>Metazoa</taxon>
        <taxon>Porifera</taxon>
        <taxon>Demospongiae</taxon>
        <taxon>Heteroscleromorpha</taxon>
        <taxon>Haplosclerida</taxon>
        <taxon>Niphatidae</taxon>
        <taxon>Amphimedon</taxon>
    </lineage>
</organism>
<evidence type="ECO:0008006" key="2">
    <source>
        <dbReference type="Google" id="ProtNLM"/>
    </source>
</evidence>